<keyword evidence="1 5" id="KW-0732">Signal</keyword>
<evidence type="ECO:0000256" key="5">
    <source>
        <dbReference type="SAM" id="SignalP"/>
    </source>
</evidence>
<keyword evidence="4" id="KW-0449">Lipoprotein</keyword>
<feature type="chain" id="PRO_5011574815" evidence="5">
    <location>
        <begin position="21"/>
        <end position="116"/>
    </location>
</feature>
<evidence type="ECO:0000256" key="2">
    <source>
        <dbReference type="ARBA" id="ARBA00023136"/>
    </source>
</evidence>
<evidence type="ECO:0000313" key="7">
    <source>
        <dbReference type="EMBL" id="SDI39457.1"/>
    </source>
</evidence>
<dbReference type="EMBL" id="FNDS01000008">
    <property type="protein sequence ID" value="SDI39457.1"/>
    <property type="molecule type" value="Genomic_DNA"/>
</dbReference>
<dbReference type="PROSITE" id="PS51257">
    <property type="entry name" value="PROKAR_LIPOPROTEIN"/>
    <property type="match status" value="1"/>
</dbReference>
<accession>A0A1G8K7W9</accession>
<evidence type="ECO:0000256" key="1">
    <source>
        <dbReference type="ARBA" id="ARBA00022729"/>
    </source>
</evidence>
<evidence type="ECO:0000313" key="8">
    <source>
        <dbReference type="Proteomes" id="UP000199636"/>
    </source>
</evidence>
<name>A0A1G8K7W9_9PSED</name>
<dbReference type="OrthoDB" id="6980573at2"/>
<dbReference type="SUPFAM" id="SSF141488">
    <property type="entry name" value="YdhA-like"/>
    <property type="match status" value="1"/>
</dbReference>
<dbReference type="STRING" id="428992.SAMN05216272_108305"/>
<sequence length="116" mass="12306">MMRYLAPALLVLLAGCSSHSSTGSGSAGASHGSAGWNHWVCDSKAVVIWRYVEGTKSSVVDLRLGEDDVVHHLEEEPGGAGALYSDGLVGFSVTGEQGLIYWVESNDLIGRNCRAR</sequence>
<organism evidence="7 8">
    <name type="scientific">Pseudomonas panipatensis</name>
    <dbReference type="NCBI Taxonomy" id="428992"/>
    <lineage>
        <taxon>Bacteria</taxon>
        <taxon>Pseudomonadati</taxon>
        <taxon>Pseudomonadota</taxon>
        <taxon>Gammaproteobacteria</taxon>
        <taxon>Pseudomonadales</taxon>
        <taxon>Pseudomonadaceae</taxon>
        <taxon>Pseudomonas</taxon>
    </lineage>
</organism>
<keyword evidence="2" id="KW-0472">Membrane</keyword>
<dbReference type="RefSeq" id="WP_090265434.1">
    <property type="nucleotide sequence ID" value="NZ_FNDS01000008.1"/>
</dbReference>
<evidence type="ECO:0000256" key="3">
    <source>
        <dbReference type="ARBA" id="ARBA00023139"/>
    </source>
</evidence>
<proteinExistence type="predicted"/>
<dbReference type="InterPro" id="IPR018660">
    <property type="entry name" value="MliC"/>
</dbReference>
<dbReference type="InterPro" id="IPR036328">
    <property type="entry name" value="MliC_sf"/>
</dbReference>
<dbReference type="AlphaFoldDB" id="A0A1G8K7W9"/>
<feature type="signal peptide" evidence="5">
    <location>
        <begin position="1"/>
        <end position="20"/>
    </location>
</feature>
<protein>
    <submittedName>
        <fullName evidence="7">Membrane-bound lysozyme-inhibitor of c-type lysozyme</fullName>
    </submittedName>
</protein>
<evidence type="ECO:0000256" key="4">
    <source>
        <dbReference type="ARBA" id="ARBA00023288"/>
    </source>
</evidence>
<evidence type="ECO:0000259" key="6">
    <source>
        <dbReference type="Pfam" id="PF09864"/>
    </source>
</evidence>
<keyword evidence="3" id="KW-0564">Palmitate</keyword>
<feature type="domain" description="C-type lysozyme inhibitor" evidence="6">
    <location>
        <begin position="39"/>
        <end position="107"/>
    </location>
</feature>
<keyword evidence="8" id="KW-1185">Reference proteome</keyword>
<gene>
    <name evidence="7" type="ORF">SAMN05216272_108305</name>
</gene>
<dbReference type="Pfam" id="PF09864">
    <property type="entry name" value="MliC"/>
    <property type="match status" value="1"/>
</dbReference>
<reference evidence="8" key="1">
    <citation type="submission" date="2016-10" db="EMBL/GenBank/DDBJ databases">
        <authorList>
            <person name="Varghese N."/>
            <person name="Submissions S."/>
        </authorList>
    </citation>
    <scope>NUCLEOTIDE SEQUENCE [LARGE SCALE GENOMIC DNA]</scope>
    <source>
        <strain evidence="8">CCM 7469</strain>
    </source>
</reference>
<dbReference type="Proteomes" id="UP000199636">
    <property type="component" value="Unassembled WGS sequence"/>
</dbReference>